<proteinExistence type="predicted"/>
<organism evidence="1 2">
    <name type="scientific">Rhypophila decipiens</name>
    <dbReference type="NCBI Taxonomy" id="261697"/>
    <lineage>
        <taxon>Eukaryota</taxon>
        <taxon>Fungi</taxon>
        <taxon>Dikarya</taxon>
        <taxon>Ascomycota</taxon>
        <taxon>Pezizomycotina</taxon>
        <taxon>Sordariomycetes</taxon>
        <taxon>Sordariomycetidae</taxon>
        <taxon>Sordariales</taxon>
        <taxon>Naviculisporaceae</taxon>
        <taxon>Rhypophila</taxon>
    </lineage>
</organism>
<comment type="caution">
    <text evidence="1">The sequence shown here is derived from an EMBL/GenBank/DDBJ whole genome shotgun (WGS) entry which is preliminary data.</text>
</comment>
<dbReference type="Proteomes" id="UP001301769">
    <property type="component" value="Unassembled WGS sequence"/>
</dbReference>
<dbReference type="AlphaFoldDB" id="A0AAN6YHN2"/>
<dbReference type="EMBL" id="MU858049">
    <property type="protein sequence ID" value="KAK4219299.1"/>
    <property type="molecule type" value="Genomic_DNA"/>
</dbReference>
<protein>
    <submittedName>
        <fullName evidence="1">Uncharacterized protein</fullName>
    </submittedName>
</protein>
<accession>A0AAN6YHN2</accession>
<gene>
    <name evidence="1" type="ORF">QBC37DRAFT_154575</name>
</gene>
<evidence type="ECO:0000313" key="2">
    <source>
        <dbReference type="Proteomes" id="UP001301769"/>
    </source>
</evidence>
<reference evidence="1" key="2">
    <citation type="submission" date="2023-05" db="EMBL/GenBank/DDBJ databases">
        <authorList>
            <consortium name="Lawrence Berkeley National Laboratory"/>
            <person name="Steindorff A."/>
            <person name="Hensen N."/>
            <person name="Bonometti L."/>
            <person name="Westerberg I."/>
            <person name="Brannstrom I.O."/>
            <person name="Guillou S."/>
            <person name="Cros-Aarteil S."/>
            <person name="Calhoun S."/>
            <person name="Haridas S."/>
            <person name="Kuo A."/>
            <person name="Mondo S."/>
            <person name="Pangilinan J."/>
            <person name="Riley R."/>
            <person name="Labutti K."/>
            <person name="Andreopoulos B."/>
            <person name="Lipzen A."/>
            <person name="Chen C."/>
            <person name="Yanf M."/>
            <person name="Daum C."/>
            <person name="Ng V."/>
            <person name="Clum A."/>
            <person name="Ohm R."/>
            <person name="Martin F."/>
            <person name="Silar P."/>
            <person name="Natvig D."/>
            <person name="Lalanne C."/>
            <person name="Gautier V."/>
            <person name="Ament-Velasquez S.L."/>
            <person name="Kruys A."/>
            <person name="Hutchinson M.I."/>
            <person name="Powell A.J."/>
            <person name="Barry K."/>
            <person name="Miller A.N."/>
            <person name="Grigoriev I.V."/>
            <person name="Debuchy R."/>
            <person name="Gladieux P."/>
            <person name="Thoren M.H."/>
            <person name="Johannesson H."/>
        </authorList>
    </citation>
    <scope>NUCLEOTIDE SEQUENCE</scope>
    <source>
        <strain evidence="1">PSN293</strain>
    </source>
</reference>
<reference evidence="1" key="1">
    <citation type="journal article" date="2023" name="Mol. Phylogenet. Evol.">
        <title>Genome-scale phylogeny and comparative genomics of the fungal order Sordariales.</title>
        <authorList>
            <person name="Hensen N."/>
            <person name="Bonometti L."/>
            <person name="Westerberg I."/>
            <person name="Brannstrom I.O."/>
            <person name="Guillou S."/>
            <person name="Cros-Aarteil S."/>
            <person name="Calhoun S."/>
            <person name="Haridas S."/>
            <person name="Kuo A."/>
            <person name="Mondo S."/>
            <person name="Pangilinan J."/>
            <person name="Riley R."/>
            <person name="LaButti K."/>
            <person name="Andreopoulos B."/>
            <person name="Lipzen A."/>
            <person name="Chen C."/>
            <person name="Yan M."/>
            <person name="Daum C."/>
            <person name="Ng V."/>
            <person name="Clum A."/>
            <person name="Steindorff A."/>
            <person name="Ohm R.A."/>
            <person name="Martin F."/>
            <person name="Silar P."/>
            <person name="Natvig D.O."/>
            <person name="Lalanne C."/>
            <person name="Gautier V."/>
            <person name="Ament-Velasquez S.L."/>
            <person name="Kruys A."/>
            <person name="Hutchinson M.I."/>
            <person name="Powell A.J."/>
            <person name="Barry K."/>
            <person name="Miller A.N."/>
            <person name="Grigoriev I.V."/>
            <person name="Debuchy R."/>
            <person name="Gladieux P."/>
            <person name="Hiltunen Thoren M."/>
            <person name="Johannesson H."/>
        </authorList>
    </citation>
    <scope>NUCLEOTIDE SEQUENCE</scope>
    <source>
        <strain evidence="1">PSN293</strain>
    </source>
</reference>
<keyword evidence="2" id="KW-1185">Reference proteome</keyword>
<name>A0AAN6YHN2_9PEZI</name>
<sequence>MSLRAALRTRSTILGDRTLYLRVKPAPSTLSERRAVLHALKQYGQIEVFKKLYDDSSFISVARSIAEHRNIRKASPIQFDYKDEMTSEAVPAPRVALPSSTSAQTFTIEAFPAPDYPHKAAIKKSPLYGPWPPETDISLVTRALMEVVPKDMAWRGLADWETGAQMEDPDARVAWLTSKENAIQQRISRRDHKKVLADLEKLVKGENGGNDEVYYGRKYLPLKPAA</sequence>
<evidence type="ECO:0000313" key="1">
    <source>
        <dbReference type="EMBL" id="KAK4219299.1"/>
    </source>
</evidence>